<accession>B2ZYB8</accession>
<dbReference type="EMBL" id="AB366653">
    <property type="protein sequence ID" value="BAG41668.2"/>
    <property type="molecule type" value="Genomic_DNA"/>
</dbReference>
<dbReference type="GeneID" id="6369933"/>
<dbReference type="Proteomes" id="UP000001034">
    <property type="component" value="Segment"/>
</dbReference>
<evidence type="ECO:0000256" key="1">
    <source>
        <dbReference type="SAM" id="MobiDB-lite"/>
    </source>
</evidence>
<dbReference type="KEGG" id="vg:6369933"/>
<sequence>MATSSTLVLSTKKEEEQADSVLAAISNIGRPLAQAESMLERRERVSRRSRFFYQPTKSVSQEVEARKSISVPKRGGVH</sequence>
<protein>
    <submittedName>
        <fullName evidence="2">Uncharacterized protein</fullName>
    </submittedName>
</protein>
<keyword evidence="3" id="KW-1185">Reference proteome</keyword>
<dbReference type="RefSeq" id="YP_001950098.2">
    <property type="nucleotide sequence ID" value="NC_010811.2"/>
</dbReference>
<feature type="region of interest" description="Disordered" evidence="1">
    <location>
        <begin position="57"/>
        <end position="78"/>
    </location>
</feature>
<name>B2ZYB8_9CAUD</name>
<organism evidence="2 3">
    <name type="scientific">Ralstonia phage phiRSL1</name>
    <dbReference type="NCBI Taxonomy" id="1980924"/>
    <lineage>
        <taxon>Viruses</taxon>
        <taxon>Duplodnaviria</taxon>
        <taxon>Heunggongvirae</taxon>
        <taxon>Uroviricota</taxon>
        <taxon>Caudoviricetes</taxon>
        <taxon>Mieseafarmvirus</taxon>
        <taxon>Mieseafarmvirus RSL1</taxon>
    </lineage>
</organism>
<evidence type="ECO:0000313" key="2">
    <source>
        <dbReference type="EMBL" id="BAG41668.2"/>
    </source>
</evidence>
<proteinExistence type="predicted"/>
<evidence type="ECO:0000313" key="3">
    <source>
        <dbReference type="Proteomes" id="UP000001034"/>
    </source>
</evidence>
<reference evidence="2 3" key="1">
    <citation type="journal article" date="2010" name="Virology">
        <title>A jumbo phage infecting the phytopathogen Ralstonia solanacearum defines a new lineage of the Myoviridae family.</title>
        <authorList>
            <person name="Yamada T."/>
            <person name="Satoh S."/>
            <person name="Ishikawa H."/>
            <person name="Fujiwara A."/>
            <person name="Kawasaki T."/>
            <person name="Fujie M."/>
            <person name="Ogata H."/>
        </authorList>
    </citation>
    <scope>NUCLEOTIDE SEQUENCE [LARGE SCALE GENOMIC DNA]</scope>
</reference>